<sequence>MTVTTKYNRAELLQLALDGKVKRGDKFKDERGTEVTFDGLEFVWKDGGSLKLFVHTNEHFTPVVEDKEVTITLKQSEVNALRLVLGKSSYSSTERSAERLSLSIPESRDYQRLYEKLLSLTK</sequence>
<dbReference type="RefSeq" id="WP_098129083.1">
    <property type="nucleotide sequence ID" value="NZ_NUDP01000117.1"/>
</dbReference>
<evidence type="ECO:0000313" key="1">
    <source>
        <dbReference type="EMBL" id="PEM65316.1"/>
    </source>
</evidence>
<gene>
    <name evidence="1" type="ORF">CN613_25570</name>
</gene>
<evidence type="ECO:0000313" key="2">
    <source>
        <dbReference type="Proteomes" id="UP000219775"/>
    </source>
</evidence>
<dbReference type="AlphaFoldDB" id="A0A2A8BYH6"/>
<organism evidence="1 2">
    <name type="scientific">Bacillus pseudomycoides</name>
    <dbReference type="NCBI Taxonomy" id="64104"/>
    <lineage>
        <taxon>Bacteria</taxon>
        <taxon>Bacillati</taxon>
        <taxon>Bacillota</taxon>
        <taxon>Bacilli</taxon>
        <taxon>Bacillales</taxon>
        <taxon>Bacillaceae</taxon>
        <taxon>Bacillus</taxon>
        <taxon>Bacillus cereus group</taxon>
    </lineage>
</organism>
<dbReference type="EMBL" id="NUDP01000117">
    <property type="protein sequence ID" value="PEM65316.1"/>
    <property type="molecule type" value="Genomic_DNA"/>
</dbReference>
<protein>
    <submittedName>
        <fullName evidence="1">Uncharacterized protein</fullName>
    </submittedName>
</protein>
<proteinExistence type="predicted"/>
<name>A0A2A8BYH6_9BACI</name>
<comment type="caution">
    <text evidence="1">The sequence shown here is derived from an EMBL/GenBank/DDBJ whole genome shotgun (WGS) entry which is preliminary data.</text>
</comment>
<accession>A0A2A8BYH6</accession>
<dbReference type="Proteomes" id="UP000219775">
    <property type="component" value="Unassembled WGS sequence"/>
</dbReference>
<reference evidence="1 2" key="1">
    <citation type="submission" date="2017-09" db="EMBL/GenBank/DDBJ databases">
        <title>Large-scale bioinformatics analysis of Bacillus genomes uncovers conserved roles of natural products in bacterial physiology.</title>
        <authorList>
            <consortium name="Agbiome Team Llc"/>
            <person name="Bleich R.M."/>
            <person name="Grubbs K.J."/>
            <person name="Santa Maria K.C."/>
            <person name="Allen S.E."/>
            <person name="Farag S."/>
            <person name="Shank E.A."/>
            <person name="Bowers A."/>
        </authorList>
    </citation>
    <scope>NUCLEOTIDE SEQUENCE [LARGE SCALE GENOMIC DNA]</scope>
    <source>
        <strain evidence="1 2">AFS009893</strain>
    </source>
</reference>